<evidence type="ECO:0000313" key="7">
    <source>
        <dbReference type="Proteomes" id="UP001642405"/>
    </source>
</evidence>
<protein>
    <recommendedName>
        <fullName evidence="5">B30.2/SPRY domain-containing protein</fullName>
    </recommendedName>
</protein>
<feature type="region of interest" description="Disordered" evidence="4">
    <location>
        <begin position="1098"/>
        <end position="1134"/>
    </location>
</feature>
<proteinExistence type="predicted"/>
<dbReference type="SUPFAM" id="SSF49899">
    <property type="entry name" value="Concanavalin A-like lectins/glucanases"/>
    <property type="match status" value="1"/>
</dbReference>
<evidence type="ECO:0000313" key="6">
    <source>
        <dbReference type="EMBL" id="CAK7236952.1"/>
    </source>
</evidence>
<name>A0ABP0CXU1_9PEZI</name>
<dbReference type="InterPro" id="IPR044736">
    <property type="entry name" value="Gid1/RanBPM/SPLA_SPRY"/>
</dbReference>
<evidence type="ECO:0000256" key="2">
    <source>
        <dbReference type="ARBA" id="ARBA00023043"/>
    </source>
</evidence>
<dbReference type="CDD" id="cd12885">
    <property type="entry name" value="SPRY_RanBP_like"/>
    <property type="match status" value="1"/>
</dbReference>
<gene>
    <name evidence="6" type="ORF">SCUCBS95973_009782</name>
</gene>
<dbReference type="PROSITE" id="PS50088">
    <property type="entry name" value="ANK_REPEAT"/>
    <property type="match status" value="8"/>
</dbReference>
<feature type="repeat" description="ANK" evidence="3">
    <location>
        <begin position="778"/>
        <end position="811"/>
    </location>
</feature>
<feature type="compositionally biased region" description="Basic and acidic residues" evidence="4">
    <location>
        <begin position="210"/>
        <end position="263"/>
    </location>
</feature>
<dbReference type="PRINTS" id="PR01415">
    <property type="entry name" value="ANKYRIN"/>
</dbReference>
<dbReference type="Gene3D" id="2.60.120.920">
    <property type="match status" value="1"/>
</dbReference>
<evidence type="ECO:0000259" key="5">
    <source>
        <dbReference type="PROSITE" id="PS50188"/>
    </source>
</evidence>
<dbReference type="Proteomes" id="UP001642405">
    <property type="component" value="Unassembled WGS sequence"/>
</dbReference>
<feature type="repeat" description="ANK" evidence="3">
    <location>
        <begin position="631"/>
        <end position="663"/>
    </location>
</feature>
<keyword evidence="7" id="KW-1185">Reference proteome</keyword>
<dbReference type="InterPro" id="IPR013320">
    <property type="entry name" value="ConA-like_dom_sf"/>
</dbReference>
<dbReference type="SMART" id="SM00449">
    <property type="entry name" value="SPRY"/>
    <property type="match status" value="1"/>
</dbReference>
<feature type="repeat" description="ANK" evidence="3">
    <location>
        <begin position="537"/>
        <end position="558"/>
    </location>
</feature>
<dbReference type="InterPro" id="IPR036770">
    <property type="entry name" value="Ankyrin_rpt-contain_sf"/>
</dbReference>
<dbReference type="Pfam" id="PF00622">
    <property type="entry name" value="SPRY"/>
    <property type="match status" value="1"/>
</dbReference>
<feature type="repeat" description="ANK" evidence="3">
    <location>
        <begin position="471"/>
        <end position="503"/>
    </location>
</feature>
<dbReference type="PROSITE" id="PS50188">
    <property type="entry name" value="B302_SPRY"/>
    <property type="match status" value="1"/>
</dbReference>
<reference evidence="6 7" key="1">
    <citation type="submission" date="2024-01" db="EMBL/GenBank/DDBJ databases">
        <authorList>
            <person name="Allen C."/>
            <person name="Tagirdzhanova G."/>
        </authorList>
    </citation>
    <scope>NUCLEOTIDE SEQUENCE [LARGE SCALE GENOMIC DNA]</scope>
</reference>
<dbReference type="InterPro" id="IPR002110">
    <property type="entry name" value="Ankyrin_rpt"/>
</dbReference>
<dbReference type="Pfam" id="PF12796">
    <property type="entry name" value="Ank_2"/>
    <property type="match status" value="4"/>
</dbReference>
<feature type="compositionally biased region" description="Acidic residues" evidence="4">
    <location>
        <begin position="1122"/>
        <end position="1132"/>
    </location>
</feature>
<feature type="compositionally biased region" description="Low complexity" evidence="4">
    <location>
        <begin position="1204"/>
        <end position="1213"/>
    </location>
</feature>
<feature type="repeat" description="ANK" evidence="3">
    <location>
        <begin position="504"/>
        <end position="536"/>
    </location>
</feature>
<feature type="domain" description="B30.2/SPRY" evidence="5">
    <location>
        <begin position="930"/>
        <end position="1171"/>
    </location>
</feature>
<keyword evidence="1" id="KW-0677">Repeat</keyword>
<sequence length="1244" mass="137266">MLQSLEDTSQLTELKGGQYTGDNPLLAAIEGEQLETVELLLTRGVSVLAKDSRGNTAVHAAAKMGDVEVLQILLSVQADTFKECMSLFNDEDLNPLQIACGVGYYEPFCFLLEQAPEDLINKRGKTSYSPLQICAELGHLAIWEKLVEANADPLAGEPQDIVEVMSYDDSVGLRQWKNNNPTQIELASRYGHYEIMSKILKRMSAARKKEKGEERKKKNAEQDEPKEKPEAEQTADNKDKGNKEAGEENGDSENKEPEKPKMDRHTMTLVSSLFEAASNGHVRLVKALLDKTERDPPTDHKHLRLAIGRGHLDVMKALVAVGISLHKPDSDYDSHFDLAISENFVDIVRYMMTTGDLRTQWDGYETSIQYAARCGHLQSLRLLLNADGLEPSEVRRKDINDRTAMDLTADACEMATFQELMKWEKANSTESPRTVLTLMLAIQSDQDLEKKTKFVEFLLANKWDPNVSDGADSIPLHAAIQEREETIVQMLLDLGANPNTTDADGNSALHIVAIRDTDRMVHMLLEKSADPDAVNNDGLTPLHIAAEKGNDDTFRMLIGLPLSRQPRQSQNLDNDEEEASRRLAHSHANIVGPEKRSIVHYAIKYVDVMASIFDAKEVLDLQININATDENGTTPLMKAAYEGSIQVVNMLLENGADVHKRNKFNETAMHFAAQRQVTDNGTMREVFCALAKYGADVNSTGGVYNSLLYTVLWAGYKAYPNGYKTLLELGATADVQEPPLYSPLHVMLVSSSDLEEAFPTVAPELVNAGAKVDAVDNHGRTALMYMVSHGRSVENVKAILGIGADPNIRDVAGMTPLHYAVWNLKSPAIVTELLKHGANDKALDAKGRSVLYMASLVEPVAGREVFDVLVERIPEDQRAAQKAIALTAALKNGYQQLYESIMREAGMDVNVPDRDGWTPLDIATAHRWEDTSEELVTLGAVRGTDKKRPTQLSIHDANVEFFVSDDGTGAGMLDYKYERYYNDYVNGTVRADHCISQDTGIFYFEVEIIDLPDGCSIAIGLTLERVALDDLAGWAKGTWGYHSDDGTILSGENELDRGETYGPGDVIGVAYDLESRKLWFTKNDKLSVVAWQPLINQRAKAEKDKDGDEKKDENGEPKVVEDEASSPDDESREDSAIAAALLKGQLYPCVSFQHAYREGMKARVNFGPDGAAHTPFKYTAPTSVPEDPPAKFEQVREGDENDSDSNNGDNNGETAENDEAKTNGVDGKDESSGSNDKDSDGEST</sequence>
<dbReference type="EMBL" id="CAWUHB010000130">
    <property type="protein sequence ID" value="CAK7236952.1"/>
    <property type="molecule type" value="Genomic_DNA"/>
</dbReference>
<accession>A0ABP0CXU1</accession>
<dbReference type="PROSITE" id="PS50297">
    <property type="entry name" value="ANK_REP_REGION"/>
    <property type="match status" value="7"/>
</dbReference>
<evidence type="ECO:0000256" key="4">
    <source>
        <dbReference type="SAM" id="MobiDB-lite"/>
    </source>
</evidence>
<feature type="compositionally biased region" description="Basic and acidic residues" evidence="4">
    <location>
        <begin position="1188"/>
        <end position="1198"/>
    </location>
</feature>
<feature type="repeat" description="ANK" evidence="3">
    <location>
        <begin position="53"/>
        <end position="79"/>
    </location>
</feature>
<dbReference type="Gene3D" id="1.25.40.20">
    <property type="entry name" value="Ankyrin repeat-containing domain"/>
    <property type="match status" value="5"/>
</dbReference>
<dbReference type="InterPro" id="IPR043136">
    <property type="entry name" value="B30.2/SPRY_sf"/>
</dbReference>
<dbReference type="PANTHER" id="PTHR24198">
    <property type="entry name" value="ANKYRIN REPEAT AND PROTEIN KINASE DOMAIN-CONTAINING PROTEIN"/>
    <property type="match status" value="1"/>
</dbReference>
<dbReference type="PANTHER" id="PTHR24198:SF165">
    <property type="entry name" value="ANKYRIN REPEAT-CONTAINING PROTEIN-RELATED"/>
    <property type="match status" value="1"/>
</dbReference>
<keyword evidence="2 3" id="KW-0040">ANK repeat</keyword>
<comment type="caution">
    <text evidence="6">The sequence shown here is derived from an EMBL/GenBank/DDBJ whole genome shotgun (WGS) entry which is preliminary data.</text>
</comment>
<feature type="region of interest" description="Disordered" evidence="4">
    <location>
        <begin position="205"/>
        <end position="263"/>
    </location>
</feature>
<dbReference type="InterPro" id="IPR003877">
    <property type="entry name" value="SPRY_dom"/>
</dbReference>
<feature type="compositionally biased region" description="Basic and acidic residues" evidence="4">
    <location>
        <begin position="1218"/>
        <end position="1244"/>
    </location>
</feature>
<evidence type="ECO:0000256" key="3">
    <source>
        <dbReference type="PROSITE-ProRule" id="PRU00023"/>
    </source>
</evidence>
<dbReference type="SUPFAM" id="SSF48403">
    <property type="entry name" value="Ankyrin repeat"/>
    <property type="match status" value="4"/>
</dbReference>
<dbReference type="InterPro" id="IPR001870">
    <property type="entry name" value="B30.2/SPRY"/>
</dbReference>
<dbReference type="SMART" id="SM00248">
    <property type="entry name" value="ANK"/>
    <property type="match status" value="20"/>
</dbReference>
<evidence type="ECO:0000256" key="1">
    <source>
        <dbReference type="ARBA" id="ARBA00022737"/>
    </source>
</evidence>
<feature type="region of interest" description="Disordered" evidence="4">
    <location>
        <begin position="1176"/>
        <end position="1244"/>
    </location>
</feature>
<feature type="repeat" description="ANK" evidence="3">
    <location>
        <begin position="20"/>
        <end position="52"/>
    </location>
</feature>
<feature type="compositionally biased region" description="Basic and acidic residues" evidence="4">
    <location>
        <begin position="1099"/>
        <end position="1121"/>
    </location>
</feature>
<organism evidence="6 7">
    <name type="scientific">Sporothrix curviconia</name>
    <dbReference type="NCBI Taxonomy" id="1260050"/>
    <lineage>
        <taxon>Eukaryota</taxon>
        <taxon>Fungi</taxon>
        <taxon>Dikarya</taxon>
        <taxon>Ascomycota</taxon>
        <taxon>Pezizomycotina</taxon>
        <taxon>Sordariomycetes</taxon>
        <taxon>Sordariomycetidae</taxon>
        <taxon>Ophiostomatales</taxon>
        <taxon>Ophiostomataceae</taxon>
        <taxon>Sporothrix</taxon>
    </lineage>
</organism>
<feature type="repeat" description="ANK" evidence="3">
    <location>
        <begin position="812"/>
        <end position="845"/>
    </location>
</feature>